<sequence>MPRSILPRLKIPKTKLQPSFVHSHFPRHLCTRTELEGELCDIKEGLETLLDLVRHPKAATFLRAMKDYNSEEHPESGDEDRWAEVARRLEMPQPESSRNPNKLIYDLTDFSPPQLYLPPSFHAETYQTGWKYLESSRSNSSGYVDPGEQVLFNVAVSLPPLLDVYVDF</sequence>
<gene>
    <name evidence="1" type="ORF">ARMOST_16585</name>
</gene>
<dbReference type="AlphaFoldDB" id="A0A284RWL4"/>
<accession>A0A284RWL4</accession>
<protein>
    <submittedName>
        <fullName evidence="1">Uncharacterized protein</fullName>
    </submittedName>
</protein>
<organism evidence="1 2">
    <name type="scientific">Armillaria ostoyae</name>
    <name type="common">Armillaria root rot fungus</name>
    <dbReference type="NCBI Taxonomy" id="47428"/>
    <lineage>
        <taxon>Eukaryota</taxon>
        <taxon>Fungi</taxon>
        <taxon>Dikarya</taxon>
        <taxon>Basidiomycota</taxon>
        <taxon>Agaricomycotina</taxon>
        <taxon>Agaricomycetes</taxon>
        <taxon>Agaricomycetidae</taxon>
        <taxon>Agaricales</taxon>
        <taxon>Marasmiineae</taxon>
        <taxon>Physalacriaceae</taxon>
        <taxon>Armillaria</taxon>
    </lineage>
</organism>
<proteinExistence type="predicted"/>
<evidence type="ECO:0000313" key="1">
    <source>
        <dbReference type="EMBL" id="SJL13147.1"/>
    </source>
</evidence>
<keyword evidence="2" id="KW-1185">Reference proteome</keyword>
<reference evidence="2" key="1">
    <citation type="journal article" date="2017" name="Nat. Ecol. Evol.">
        <title>Genome expansion and lineage-specific genetic innovations in the forest pathogenic fungi Armillaria.</title>
        <authorList>
            <person name="Sipos G."/>
            <person name="Prasanna A.N."/>
            <person name="Walter M.C."/>
            <person name="O'Connor E."/>
            <person name="Balint B."/>
            <person name="Krizsan K."/>
            <person name="Kiss B."/>
            <person name="Hess J."/>
            <person name="Varga T."/>
            <person name="Slot J."/>
            <person name="Riley R."/>
            <person name="Boka B."/>
            <person name="Rigling D."/>
            <person name="Barry K."/>
            <person name="Lee J."/>
            <person name="Mihaltcheva S."/>
            <person name="LaButti K."/>
            <person name="Lipzen A."/>
            <person name="Waldron R."/>
            <person name="Moloney N.M."/>
            <person name="Sperisen C."/>
            <person name="Kredics L."/>
            <person name="Vagvoelgyi C."/>
            <person name="Patrignani A."/>
            <person name="Fitzpatrick D."/>
            <person name="Nagy I."/>
            <person name="Doyle S."/>
            <person name="Anderson J.B."/>
            <person name="Grigoriev I.V."/>
            <person name="Gueldener U."/>
            <person name="Muensterkoetter M."/>
            <person name="Nagy L.G."/>
        </authorList>
    </citation>
    <scope>NUCLEOTIDE SEQUENCE [LARGE SCALE GENOMIC DNA]</scope>
    <source>
        <strain evidence="2">C18/9</strain>
    </source>
</reference>
<dbReference type="OrthoDB" id="10502445at2759"/>
<dbReference type="Proteomes" id="UP000219338">
    <property type="component" value="Unassembled WGS sequence"/>
</dbReference>
<evidence type="ECO:0000313" key="2">
    <source>
        <dbReference type="Proteomes" id="UP000219338"/>
    </source>
</evidence>
<dbReference type="EMBL" id="FUEG01000019">
    <property type="protein sequence ID" value="SJL13147.1"/>
    <property type="molecule type" value="Genomic_DNA"/>
</dbReference>
<name>A0A284RWL4_ARMOS</name>